<sequence length="61" mass="6631">MGVPKQLDAALHTSLSPFAVSTTRISASRLGVYAAVSQHSRYRPLNGARSLGWLRTCWACI</sequence>
<reference evidence="1 2" key="1">
    <citation type="submission" date="2014-06" db="EMBL/GenBank/DDBJ databases">
        <title>Evolutionary Origins and Diversification of the Mycorrhizal Mutualists.</title>
        <authorList>
            <consortium name="DOE Joint Genome Institute"/>
            <consortium name="Mycorrhizal Genomics Consortium"/>
            <person name="Kohler A."/>
            <person name="Kuo A."/>
            <person name="Nagy L.G."/>
            <person name="Floudas D."/>
            <person name="Copeland A."/>
            <person name="Barry K.W."/>
            <person name="Cichocki N."/>
            <person name="Veneault-Fourrey C."/>
            <person name="LaButti K."/>
            <person name="Lindquist E.A."/>
            <person name="Lipzen A."/>
            <person name="Lundell T."/>
            <person name="Morin E."/>
            <person name="Murat C."/>
            <person name="Riley R."/>
            <person name="Ohm R."/>
            <person name="Sun H."/>
            <person name="Tunlid A."/>
            <person name="Henrissat B."/>
            <person name="Grigoriev I.V."/>
            <person name="Hibbett D.S."/>
            <person name="Martin F."/>
        </authorList>
    </citation>
    <scope>NUCLEOTIDE SEQUENCE [LARGE SCALE GENOMIC DNA]</scope>
    <source>
        <strain evidence="1 2">FD-325 SS-3</strain>
    </source>
</reference>
<organism evidence="1 2">
    <name type="scientific">Plicaturopsis crispa FD-325 SS-3</name>
    <dbReference type="NCBI Taxonomy" id="944288"/>
    <lineage>
        <taxon>Eukaryota</taxon>
        <taxon>Fungi</taxon>
        <taxon>Dikarya</taxon>
        <taxon>Basidiomycota</taxon>
        <taxon>Agaricomycotina</taxon>
        <taxon>Agaricomycetes</taxon>
        <taxon>Agaricomycetidae</taxon>
        <taxon>Amylocorticiales</taxon>
        <taxon>Amylocorticiaceae</taxon>
        <taxon>Plicatura</taxon>
        <taxon>Plicaturopsis crispa</taxon>
    </lineage>
</organism>
<proteinExistence type="predicted"/>
<evidence type="ECO:0000313" key="1">
    <source>
        <dbReference type="EMBL" id="KII84052.1"/>
    </source>
</evidence>
<accession>A0A0C9SQT6</accession>
<name>A0A0C9SQT6_PLICR</name>
<dbReference type="Proteomes" id="UP000053263">
    <property type="component" value="Unassembled WGS sequence"/>
</dbReference>
<dbReference type="EMBL" id="KN832572">
    <property type="protein sequence ID" value="KII84052.1"/>
    <property type="molecule type" value="Genomic_DNA"/>
</dbReference>
<keyword evidence="2" id="KW-1185">Reference proteome</keyword>
<evidence type="ECO:0000313" key="2">
    <source>
        <dbReference type="Proteomes" id="UP000053263"/>
    </source>
</evidence>
<protein>
    <submittedName>
        <fullName evidence="1">Uncharacterized protein</fullName>
    </submittedName>
</protein>
<dbReference type="AlphaFoldDB" id="A0A0C9SQT6"/>
<dbReference type="HOGENOM" id="CLU_2923675_0_0_1"/>
<gene>
    <name evidence="1" type="ORF">PLICRDRAFT_46392</name>
</gene>